<keyword evidence="5" id="KW-0998">Cell outer membrane</keyword>
<evidence type="ECO:0000313" key="8">
    <source>
        <dbReference type="EMBL" id="RED98357.1"/>
    </source>
</evidence>
<evidence type="ECO:0000256" key="3">
    <source>
        <dbReference type="ARBA" id="ARBA00022729"/>
    </source>
</evidence>
<dbReference type="GO" id="GO:0009279">
    <property type="term" value="C:cell outer membrane"/>
    <property type="evidence" value="ECO:0007669"/>
    <property type="project" value="UniProtKB-SubCell"/>
</dbReference>
<dbReference type="InterPro" id="IPR033985">
    <property type="entry name" value="SusD-like_N"/>
</dbReference>
<feature type="domain" description="SusD-like N-terminal" evidence="7">
    <location>
        <begin position="59"/>
        <end position="243"/>
    </location>
</feature>
<dbReference type="Proteomes" id="UP000256779">
    <property type="component" value="Unassembled WGS sequence"/>
</dbReference>
<protein>
    <submittedName>
        <fullName evidence="8">Putative outer membrane starch-binding protein</fullName>
    </submittedName>
</protein>
<comment type="subcellular location">
    <subcellularLocation>
        <location evidence="1">Cell outer membrane</location>
    </subcellularLocation>
</comment>
<keyword evidence="3" id="KW-0732">Signal</keyword>
<evidence type="ECO:0000259" key="7">
    <source>
        <dbReference type="Pfam" id="PF14322"/>
    </source>
</evidence>
<comment type="caution">
    <text evidence="8">The sequence shown here is derived from an EMBL/GenBank/DDBJ whole genome shotgun (WGS) entry which is preliminary data.</text>
</comment>
<name>A0A3D9L557_MARFU</name>
<keyword evidence="9" id="KW-1185">Reference proteome</keyword>
<dbReference type="Pfam" id="PF07980">
    <property type="entry name" value="SusD_RagB"/>
    <property type="match status" value="1"/>
</dbReference>
<sequence length="609" mass="67177">MEILGNILKKMIMNNIQKRVLNILGGAALALSITGCLSELDITPPDQVGIDRVLNKVTVENLRARVYDQMNSSFINLYSGQVLEAYTDDAFRGGSTVAFDWHNGILSPEIPLFGNSIWNNYWQGIRKCNIAIEYLPQATVSDILVSEDQLNQWVDEALLMRAWYHFELLRFFGPVPFVEEALSADFSDWGTVTRPTADDLFSKIIADIDQVIANDNLPLRHQLATDYDRLNMGVAHALKSRVLLYAASPLFNSGNDAAKWTAAATASQDAISAMGGEYSLVGIANYGDMFLEDQTVLNQEVILRGNANNAGVLNTSNGVDLSVYGSNIQSNNAGAVPTQELVDCFELTDGTLPVSAYNANHTSATFNAGYSEGTGDDPYANRDARFYASIVFNGADYGRYKGMPGGDPNVVVYTFVGQPGSGFNGNPLSEIESEVRRSSTGYYTSKFRTAGYWGSTAGGTNSFKIHFRFAELYLNLAEASCEANDLAGALSALNMVRNRAGQPNLENVPDFANTQEFIRERIRNEKRVEFCFENHRFFDQRRWDVLSTNDVISGMRITSSDGTSSGDFSYQRVNLSVPREATSDKYLQLPVPIEEARRLPGLGQPEAWN</sequence>
<dbReference type="SUPFAM" id="SSF48452">
    <property type="entry name" value="TPR-like"/>
    <property type="match status" value="1"/>
</dbReference>
<dbReference type="InterPro" id="IPR011990">
    <property type="entry name" value="TPR-like_helical_dom_sf"/>
</dbReference>
<keyword evidence="4" id="KW-0472">Membrane</keyword>
<dbReference type="AlphaFoldDB" id="A0A3D9L557"/>
<evidence type="ECO:0000259" key="6">
    <source>
        <dbReference type="Pfam" id="PF07980"/>
    </source>
</evidence>
<dbReference type="EMBL" id="QREG01000010">
    <property type="protein sequence ID" value="RED98357.1"/>
    <property type="molecule type" value="Genomic_DNA"/>
</dbReference>
<accession>A0A3D9L557</accession>
<organism evidence="8 9">
    <name type="scientific">Marinoscillum furvescens DSM 4134</name>
    <dbReference type="NCBI Taxonomy" id="1122208"/>
    <lineage>
        <taxon>Bacteria</taxon>
        <taxon>Pseudomonadati</taxon>
        <taxon>Bacteroidota</taxon>
        <taxon>Cytophagia</taxon>
        <taxon>Cytophagales</taxon>
        <taxon>Reichenbachiellaceae</taxon>
        <taxon>Marinoscillum</taxon>
    </lineage>
</organism>
<evidence type="ECO:0000256" key="4">
    <source>
        <dbReference type="ARBA" id="ARBA00023136"/>
    </source>
</evidence>
<reference evidence="8 9" key="1">
    <citation type="submission" date="2018-07" db="EMBL/GenBank/DDBJ databases">
        <title>Genomic Encyclopedia of Type Strains, Phase IV (KMG-IV): sequencing the most valuable type-strain genomes for metagenomic binning, comparative biology and taxonomic classification.</title>
        <authorList>
            <person name="Goeker M."/>
        </authorList>
    </citation>
    <scope>NUCLEOTIDE SEQUENCE [LARGE SCALE GENOMIC DNA]</scope>
    <source>
        <strain evidence="8 9">DSM 4134</strain>
    </source>
</reference>
<dbReference type="InterPro" id="IPR012944">
    <property type="entry name" value="SusD_RagB_dom"/>
</dbReference>
<comment type="similarity">
    <text evidence="2">Belongs to the SusD family.</text>
</comment>
<dbReference type="Gene3D" id="1.25.40.390">
    <property type="match status" value="1"/>
</dbReference>
<dbReference type="Pfam" id="PF14322">
    <property type="entry name" value="SusD-like_3"/>
    <property type="match status" value="1"/>
</dbReference>
<dbReference type="OrthoDB" id="5694214at2"/>
<evidence type="ECO:0000256" key="1">
    <source>
        <dbReference type="ARBA" id="ARBA00004442"/>
    </source>
</evidence>
<evidence type="ECO:0000256" key="2">
    <source>
        <dbReference type="ARBA" id="ARBA00006275"/>
    </source>
</evidence>
<gene>
    <name evidence="8" type="ORF">C7460_11027</name>
</gene>
<evidence type="ECO:0000256" key="5">
    <source>
        <dbReference type="ARBA" id="ARBA00023237"/>
    </source>
</evidence>
<evidence type="ECO:0000313" key="9">
    <source>
        <dbReference type="Proteomes" id="UP000256779"/>
    </source>
</evidence>
<feature type="domain" description="RagB/SusD" evidence="6">
    <location>
        <begin position="325"/>
        <end position="608"/>
    </location>
</feature>
<proteinExistence type="inferred from homology"/>